<dbReference type="Proteomes" id="UP000199420">
    <property type="component" value="Unassembled WGS sequence"/>
</dbReference>
<accession>A0A1H6X4H6</accession>
<dbReference type="OrthoDB" id="9766687at2"/>
<dbReference type="Pfam" id="PF13469">
    <property type="entry name" value="Sulfotransfer_3"/>
    <property type="match status" value="1"/>
</dbReference>
<sequence>MTEQNPAIEAASAFNRRDWRLARKFALRALRAAPQAGMHYIAGVASVELQELGLAHAHLRQATSMAPDRADFAAQLAKVLSIARFGKEALEVAERAFALAPTDPTTLDTLGVVFTQANAYTRASEAFRLAAGRMPGNPHYRFNLATALIYAGCLQEAEQELEACLALQPSWWKAHLTLAQLRRQTPEQNHLERLTSLLPQAEQAQAGRIYVNLALAKEYEDVGDYRQAFEHLSRGKAAGGEGRGYSHRRDEELFEAIRRAFPAPSCPGGGHPTREPIFVIGMPRSGTTLVERILTAHPDVHSAGELQNFGVVLKRLSGSRTPLLLDPPTIERARQLDPMQLGEAYLASTRPATGTTARFVDKLPHNFLYAGFIAQALPDARIICLRREPLDTCLSNFRQLFALSSPYYDYSFDLMDTGRYYVLFEQLLAHWRRVMPGRILEVQYECLVDRQEEATRGLLEHCGLPWHGDCLRFERNQAPVATASAVQVREPMNRKSIQRWKKYQEQLRPLQTLLDAAGIALEREAPSDG</sequence>
<dbReference type="EMBL" id="FNYC01000005">
    <property type="protein sequence ID" value="SEJ22414.1"/>
    <property type="molecule type" value="Genomic_DNA"/>
</dbReference>
<dbReference type="STRING" id="529704.SAMN02927913_2741"/>
<gene>
    <name evidence="2" type="ORF">SAMN04487997_2764</name>
</gene>
<keyword evidence="1" id="KW-0808">Transferase</keyword>
<organism evidence="2 3">
    <name type="scientific">Frateuria terrea</name>
    <dbReference type="NCBI Taxonomy" id="529704"/>
    <lineage>
        <taxon>Bacteria</taxon>
        <taxon>Pseudomonadati</taxon>
        <taxon>Pseudomonadota</taxon>
        <taxon>Gammaproteobacteria</taxon>
        <taxon>Lysobacterales</taxon>
        <taxon>Rhodanobacteraceae</taxon>
        <taxon>Frateuria</taxon>
    </lineage>
</organism>
<dbReference type="GO" id="GO:0008476">
    <property type="term" value="F:protein-tyrosine sulfotransferase activity"/>
    <property type="evidence" value="ECO:0007669"/>
    <property type="project" value="InterPro"/>
</dbReference>
<protein>
    <submittedName>
        <fullName evidence="2">Tetratricopeptide repeat-containing protein</fullName>
    </submittedName>
</protein>
<dbReference type="SUPFAM" id="SSF48452">
    <property type="entry name" value="TPR-like"/>
    <property type="match status" value="1"/>
</dbReference>
<proteinExistence type="predicted"/>
<dbReference type="PANTHER" id="PTHR12788:SF10">
    <property type="entry name" value="PROTEIN-TYROSINE SULFOTRANSFERASE"/>
    <property type="match status" value="1"/>
</dbReference>
<dbReference type="InterPro" id="IPR026634">
    <property type="entry name" value="TPST-like"/>
</dbReference>
<reference evidence="2 3" key="1">
    <citation type="submission" date="2016-10" db="EMBL/GenBank/DDBJ databases">
        <authorList>
            <person name="de Groot N.N."/>
        </authorList>
    </citation>
    <scope>NUCLEOTIDE SEQUENCE [LARGE SCALE GENOMIC DNA]</scope>
    <source>
        <strain evidence="2 3">DSM 26515</strain>
    </source>
</reference>
<dbReference type="InterPro" id="IPR027417">
    <property type="entry name" value="P-loop_NTPase"/>
</dbReference>
<dbReference type="InterPro" id="IPR011990">
    <property type="entry name" value="TPR-like_helical_dom_sf"/>
</dbReference>
<dbReference type="PANTHER" id="PTHR12788">
    <property type="entry name" value="PROTEIN-TYROSINE SULFOTRANSFERASE 2"/>
    <property type="match status" value="1"/>
</dbReference>
<evidence type="ECO:0000256" key="1">
    <source>
        <dbReference type="ARBA" id="ARBA00022679"/>
    </source>
</evidence>
<dbReference type="Gene3D" id="3.40.50.300">
    <property type="entry name" value="P-loop containing nucleotide triphosphate hydrolases"/>
    <property type="match status" value="1"/>
</dbReference>
<dbReference type="SUPFAM" id="SSF52540">
    <property type="entry name" value="P-loop containing nucleoside triphosphate hydrolases"/>
    <property type="match status" value="1"/>
</dbReference>
<dbReference type="Gene3D" id="1.25.40.10">
    <property type="entry name" value="Tetratricopeptide repeat domain"/>
    <property type="match status" value="2"/>
</dbReference>
<evidence type="ECO:0000313" key="3">
    <source>
        <dbReference type="Proteomes" id="UP000199420"/>
    </source>
</evidence>
<dbReference type="AlphaFoldDB" id="A0A1H6X4H6"/>
<evidence type="ECO:0000313" key="2">
    <source>
        <dbReference type="EMBL" id="SEJ22414.1"/>
    </source>
</evidence>
<keyword evidence="3" id="KW-1185">Reference proteome</keyword>
<name>A0A1H6X4H6_9GAMM</name>